<dbReference type="SMART" id="SM00389">
    <property type="entry name" value="HOX"/>
    <property type="match status" value="1"/>
</dbReference>
<keyword evidence="3 5" id="KW-0371">Homeobox</keyword>
<dbReference type="InterPro" id="IPR001356">
    <property type="entry name" value="HD"/>
</dbReference>
<evidence type="ECO:0000256" key="2">
    <source>
        <dbReference type="ARBA" id="ARBA00023125"/>
    </source>
</evidence>
<keyword evidence="4 5" id="KW-0539">Nucleus</keyword>
<evidence type="ECO:0000256" key="6">
    <source>
        <dbReference type="RuleBase" id="RU000682"/>
    </source>
</evidence>
<feature type="domain" description="Homeobox" evidence="8">
    <location>
        <begin position="288"/>
        <end position="348"/>
    </location>
</feature>
<feature type="region of interest" description="Disordered" evidence="7">
    <location>
        <begin position="58"/>
        <end position="86"/>
    </location>
</feature>
<dbReference type="Gene3D" id="1.10.10.60">
    <property type="entry name" value="Homeodomain-like"/>
    <property type="match status" value="1"/>
</dbReference>
<evidence type="ECO:0000256" key="4">
    <source>
        <dbReference type="ARBA" id="ARBA00023242"/>
    </source>
</evidence>
<feature type="region of interest" description="Disordered" evidence="7">
    <location>
        <begin position="136"/>
        <end position="162"/>
    </location>
</feature>
<evidence type="ECO:0000313" key="9">
    <source>
        <dbReference type="EMBL" id="KAF3447138.1"/>
    </source>
</evidence>
<dbReference type="PROSITE" id="PS50071">
    <property type="entry name" value="HOMEOBOX_2"/>
    <property type="match status" value="1"/>
</dbReference>
<dbReference type="EMBL" id="VOIH02000005">
    <property type="protein sequence ID" value="KAF3447138.1"/>
    <property type="molecule type" value="Genomic_DNA"/>
</dbReference>
<evidence type="ECO:0000256" key="7">
    <source>
        <dbReference type="SAM" id="MobiDB-lite"/>
    </source>
</evidence>
<keyword evidence="10" id="KW-1185">Reference proteome</keyword>
<gene>
    <name evidence="9" type="ORF">FNV43_RR12318</name>
</gene>
<dbReference type="SUPFAM" id="SSF46689">
    <property type="entry name" value="Homeodomain-like"/>
    <property type="match status" value="1"/>
</dbReference>
<proteinExistence type="predicted"/>
<dbReference type="GO" id="GO:0003677">
    <property type="term" value="F:DNA binding"/>
    <property type="evidence" value="ECO:0007669"/>
    <property type="project" value="UniProtKB-UniRule"/>
</dbReference>
<dbReference type="PANTHER" id="PTHR15467">
    <property type="entry name" value="ZINC-FINGERS AND HOMEOBOXES RELATED"/>
    <property type="match status" value="1"/>
</dbReference>
<protein>
    <recommendedName>
        <fullName evidence="8">Homeobox domain-containing protein</fullName>
    </recommendedName>
</protein>
<comment type="subcellular location">
    <subcellularLocation>
        <location evidence="1 5 6">Nucleus</location>
    </subcellularLocation>
</comment>
<feature type="compositionally biased region" description="Acidic residues" evidence="7">
    <location>
        <begin position="142"/>
        <end position="158"/>
    </location>
</feature>
<reference evidence="9" key="1">
    <citation type="submission" date="2020-03" db="EMBL/GenBank/DDBJ databases">
        <title>A high-quality chromosome-level genome assembly of a woody plant with both climbing and erect habits, Rhamnella rubrinervis.</title>
        <authorList>
            <person name="Lu Z."/>
            <person name="Yang Y."/>
            <person name="Zhu X."/>
            <person name="Sun Y."/>
        </authorList>
    </citation>
    <scope>NUCLEOTIDE SEQUENCE</scope>
    <source>
        <strain evidence="9">BYM</strain>
        <tissue evidence="9">Leaf</tissue>
    </source>
</reference>
<evidence type="ECO:0000259" key="8">
    <source>
        <dbReference type="PROSITE" id="PS50071"/>
    </source>
</evidence>
<dbReference type="InterPro" id="IPR009057">
    <property type="entry name" value="Homeodomain-like_sf"/>
</dbReference>
<dbReference type="OrthoDB" id="1191202at2759"/>
<sequence>MGLASALNAPSMAIQYAIATLPGNERLLLSHSNSRPTHLYLPLRPPPRFSSILALARRRNHNPASSSSSKKKNKKSLAKNRVMEDEDDIDEDAFEALFNQLEEDLKNDDISLDNGDDDEDITEEDLAMLEQELAEAFGAVDSENEDEEGDDDEEEEEEPPVKLKNWQIRRLASALKAGRRKTSSLLCCILTLPISPRKKGNKRKRRLNRQLAKFPLKVSQPSSVLIGLLFSKCFVNPPNLLMMSATLPDEPSPTVSVIETKPIETVVEITADTAKPDTNVKVPIHVLQQKFSAQKRLKKMHVQTLESVYRRTKRPTNAMVSSIVQVTNLPRKRIVRWFEDRRAEDGVPQNRVPYQRSSIRS</sequence>
<evidence type="ECO:0000256" key="3">
    <source>
        <dbReference type="ARBA" id="ARBA00023155"/>
    </source>
</evidence>
<dbReference type="PANTHER" id="PTHR15467:SF9">
    <property type="entry name" value="HOMEOBOX DOMAIN-CONTAINING PROTEIN"/>
    <property type="match status" value="1"/>
</dbReference>
<dbReference type="CDD" id="cd00086">
    <property type="entry name" value="homeodomain"/>
    <property type="match status" value="1"/>
</dbReference>
<dbReference type="Proteomes" id="UP000796880">
    <property type="component" value="Unassembled WGS sequence"/>
</dbReference>
<evidence type="ECO:0000256" key="5">
    <source>
        <dbReference type="PROSITE-ProRule" id="PRU00108"/>
    </source>
</evidence>
<dbReference type="Pfam" id="PF00046">
    <property type="entry name" value="Homeodomain"/>
    <property type="match status" value="1"/>
</dbReference>
<name>A0A8K0H7Q9_9ROSA</name>
<organism evidence="9 10">
    <name type="scientific">Rhamnella rubrinervis</name>
    <dbReference type="NCBI Taxonomy" id="2594499"/>
    <lineage>
        <taxon>Eukaryota</taxon>
        <taxon>Viridiplantae</taxon>
        <taxon>Streptophyta</taxon>
        <taxon>Embryophyta</taxon>
        <taxon>Tracheophyta</taxon>
        <taxon>Spermatophyta</taxon>
        <taxon>Magnoliopsida</taxon>
        <taxon>eudicotyledons</taxon>
        <taxon>Gunneridae</taxon>
        <taxon>Pentapetalae</taxon>
        <taxon>rosids</taxon>
        <taxon>fabids</taxon>
        <taxon>Rosales</taxon>
        <taxon>Rhamnaceae</taxon>
        <taxon>rhamnoid group</taxon>
        <taxon>Rhamneae</taxon>
        <taxon>Rhamnella</taxon>
    </lineage>
</organism>
<dbReference type="GO" id="GO:0005634">
    <property type="term" value="C:nucleus"/>
    <property type="evidence" value="ECO:0007669"/>
    <property type="project" value="UniProtKB-SubCell"/>
</dbReference>
<feature type="DNA-binding region" description="Homeobox" evidence="5">
    <location>
        <begin position="290"/>
        <end position="349"/>
    </location>
</feature>
<comment type="caution">
    <text evidence="9">The sequence shown here is derived from an EMBL/GenBank/DDBJ whole genome shotgun (WGS) entry which is preliminary data.</text>
</comment>
<keyword evidence="2 5" id="KW-0238">DNA-binding</keyword>
<evidence type="ECO:0000256" key="1">
    <source>
        <dbReference type="ARBA" id="ARBA00004123"/>
    </source>
</evidence>
<feature type="compositionally biased region" description="Basic residues" evidence="7">
    <location>
        <begin position="69"/>
        <end position="78"/>
    </location>
</feature>
<dbReference type="GO" id="GO:0000981">
    <property type="term" value="F:DNA-binding transcription factor activity, RNA polymerase II-specific"/>
    <property type="evidence" value="ECO:0007669"/>
    <property type="project" value="TreeGrafter"/>
</dbReference>
<dbReference type="AlphaFoldDB" id="A0A8K0H7Q9"/>
<accession>A0A8K0H7Q9</accession>
<evidence type="ECO:0000313" key="10">
    <source>
        <dbReference type="Proteomes" id="UP000796880"/>
    </source>
</evidence>